<dbReference type="SUPFAM" id="SSF56281">
    <property type="entry name" value="Metallo-hydrolase/oxidoreductase"/>
    <property type="match status" value="1"/>
</dbReference>
<dbReference type="NCBIfam" id="NF033105">
    <property type="entry name" value="bla_subclass_B3"/>
    <property type="match status" value="1"/>
</dbReference>
<keyword evidence="1" id="KW-0732">Signal</keyword>
<feature type="domain" description="Metallo-beta-lactamase" evidence="2">
    <location>
        <begin position="69"/>
        <end position="262"/>
    </location>
</feature>
<dbReference type="AlphaFoldDB" id="A0A844ZPR9"/>
<gene>
    <name evidence="3" type="primary">bla</name>
    <name evidence="3" type="ORF">GRI32_02640</name>
</gene>
<dbReference type="SMART" id="SM00849">
    <property type="entry name" value="Lactamase_B"/>
    <property type="match status" value="1"/>
</dbReference>
<accession>A0A844ZPR9</accession>
<feature type="signal peptide" evidence="1">
    <location>
        <begin position="1"/>
        <end position="21"/>
    </location>
</feature>
<protein>
    <submittedName>
        <fullName evidence="3">Subclass B3 metallo-beta-lactamase</fullName>
    </submittedName>
</protein>
<dbReference type="InterPro" id="IPR036866">
    <property type="entry name" value="RibonucZ/Hydroxyglut_hydro"/>
</dbReference>
<keyword evidence="4" id="KW-1185">Reference proteome</keyword>
<dbReference type="PROSITE" id="PS51257">
    <property type="entry name" value="PROKAR_LIPOPROTEIN"/>
    <property type="match status" value="1"/>
</dbReference>
<dbReference type="CDD" id="cd16315">
    <property type="entry name" value="EVM-1-like_MBL-B3"/>
    <property type="match status" value="1"/>
</dbReference>
<evidence type="ECO:0000313" key="3">
    <source>
        <dbReference type="EMBL" id="MXO87629.1"/>
    </source>
</evidence>
<evidence type="ECO:0000259" key="2">
    <source>
        <dbReference type="SMART" id="SM00849"/>
    </source>
</evidence>
<dbReference type="InterPro" id="IPR050855">
    <property type="entry name" value="NDM-1-like"/>
</dbReference>
<proteinExistence type="predicted"/>
<dbReference type="NCBIfam" id="NF012229">
    <property type="entry name" value="bla_class_B_core"/>
    <property type="match status" value="1"/>
</dbReference>
<dbReference type="Pfam" id="PF00753">
    <property type="entry name" value="Lactamase_B"/>
    <property type="match status" value="1"/>
</dbReference>
<name>A0A844ZPR9_9SPHN</name>
<dbReference type="InterPro" id="IPR001279">
    <property type="entry name" value="Metallo-B-lactamas"/>
</dbReference>
<dbReference type="Gene3D" id="3.60.15.10">
    <property type="entry name" value="Ribonuclease Z/Hydroxyacylglutathione hydrolase-like"/>
    <property type="match status" value="1"/>
</dbReference>
<dbReference type="RefSeq" id="WP_160589601.1">
    <property type="nucleotide sequence ID" value="NZ_BAAAFP010000002.1"/>
</dbReference>
<reference evidence="3 4" key="1">
    <citation type="submission" date="2019-12" db="EMBL/GenBank/DDBJ databases">
        <title>Genomic-based taxomic classification of the family Erythrobacteraceae.</title>
        <authorList>
            <person name="Xu L."/>
        </authorList>
    </citation>
    <scope>NUCLEOTIDE SEQUENCE [LARGE SCALE GENOMIC DNA]</scope>
    <source>
        <strain evidence="3 4">JCM 16339</strain>
    </source>
</reference>
<dbReference type="Proteomes" id="UP000435243">
    <property type="component" value="Unassembled WGS sequence"/>
</dbReference>
<evidence type="ECO:0000256" key="1">
    <source>
        <dbReference type="SAM" id="SignalP"/>
    </source>
</evidence>
<dbReference type="OrthoDB" id="9773738at2"/>
<organism evidence="3 4">
    <name type="scientific">Alteraurantiacibacter aestuarii</name>
    <dbReference type="NCBI Taxonomy" id="650004"/>
    <lineage>
        <taxon>Bacteria</taxon>
        <taxon>Pseudomonadati</taxon>
        <taxon>Pseudomonadota</taxon>
        <taxon>Alphaproteobacteria</taxon>
        <taxon>Sphingomonadales</taxon>
        <taxon>Erythrobacteraceae</taxon>
        <taxon>Alteraurantiacibacter</taxon>
    </lineage>
</organism>
<feature type="chain" id="PRO_5032496694" evidence="1">
    <location>
        <begin position="22"/>
        <end position="304"/>
    </location>
</feature>
<dbReference type="EMBL" id="WTYY01000002">
    <property type="protein sequence ID" value="MXO87629.1"/>
    <property type="molecule type" value="Genomic_DNA"/>
</dbReference>
<comment type="caution">
    <text evidence="3">The sequence shown here is derived from an EMBL/GenBank/DDBJ whole genome shotgun (WGS) entry which is preliminary data.</text>
</comment>
<dbReference type="PANTHER" id="PTHR42951">
    <property type="entry name" value="METALLO-BETA-LACTAMASE DOMAIN-CONTAINING"/>
    <property type="match status" value="1"/>
</dbReference>
<dbReference type="PANTHER" id="PTHR42951:SF17">
    <property type="entry name" value="METALLO-BETA-LACTAMASE DOMAIN-CONTAINING PROTEIN"/>
    <property type="match status" value="1"/>
</dbReference>
<sequence length="304" mass="32211">MFARASLLLPVSLPVFLIACAPAPGPAPQPQVAADQARWTQQCEDWDDWDKPGPPFRIHGNSYYVGTCGIGAILVTSDAGHILIDSGTDAGARVVAGNIQALGFALEDVKYILTSHEHFDHVGGIARLQALTGAQLITSAPAAEVFRSGEVALNDPQYGEIEGPARARVDRIVGGGDVVTLGPLSLTAIATPGHTHGALSWQLTARGGAETRQIVYADSLSPVSNDDYRFSDHPEYVQEYRDGLARLAAMSGRDCDILLTPHPSASGMRDKLLAGDLTASPTCAEYAASITTRLDARLAQETEQ</sequence>
<evidence type="ECO:0000313" key="4">
    <source>
        <dbReference type="Proteomes" id="UP000435243"/>
    </source>
</evidence>